<name>A0A483MVI9_KLEPN</name>
<evidence type="ECO:0000313" key="4">
    <source>
        <dbReference type="EMBL" id="TCZ23747.1"/>
    </source>
</evidence>
<dbReference type="EMBL" id="SDCS01000051">
    <property type="protein sequence ID" value="TCX91707.1"/>
    <property type="molecule type" value="Genomic_DNA"/>
</dbReference>
<protein>
    <recommendedName>
        <fullName evidence="6">Helix-turn-helix domain-containing protein</fullName>
    </recommendedName>
</protein>
<evidence type="ECO:0000313" key="3">
    <source>
        <dbReference type="EMBL" id="TCX97828.1"/>
    </source>
</evidence>
<sequence length="140" mass="15574">MNKNEPPFLAIDYRILALDIKTDVNEKTIDSSTILKLKLVYCYLLGLSKKCSEVYPEQTKMGKTLGIGSRQVVGRCISLLESLGWISKTSRNGTSNLYEVKTVEQILEGIPCETKEEQSTPTIQHSVVSDDDGDIPSFSK</sequence>
<dbReference type="RefSeq" id="WP_126031044.1">
    <property type="nucleotide sequence ID" value="NZ_BHWE01000071.1"/>
</dbReference>
<dbReference type="EMBL" id="SDCV01000071">
    <property type="protein sequence ID" value="TCX97828.1"/>
    <property type="molecule type" value="Genomic_DNA"/>
</dbReference>
<evidence type="ECO:0008006" key="6">
    <source>
        <dbReference type="Google" id="ProtNLM"/>
    </source>
</evidence>
<feature type="region of interest" description="Disordered" evidence="1">
    <location>
        <begin position="114"/>
        <end position="140"/>
    </location>
</feature>
<gene>
    <name evidence="3" type="ORF">ETE68_28020</name>
    <name evidence="2" type="ORF">ETE73_26430</name>
    <name evidence="4" type="ORF">ETH54_27320</name>
    <name evidence="5" type="ORF">ETH64_26580</name>
</gene>
<dbReference type="EMBL" id="SDDS01000152">
    <property type="protein sequence ID" value="TCZ23747.1"/>
    <property type="molecule type" value="Genomic_DNA"/>
</dbReference>
<dbReference type="AlphaFoldDB" id="A0A483MVI9"/>
<dbReference type="EMBL" id="SDDU01000055">
    <property type="protein sequence ID" value="TCZ61225.1"/>
    <property type="molecule type" value="Genomic_DNA"/>
</dbReference>
<accession>A0A483MVI9</accession>
<organism evidence="2">
    <name type="scientific">Klebsiella pneumoniae</name>
    <dbReference type="NCBI Taxonomy" id="573"/>
    <lineage>
        <taxon>Bacteria</taxon>
        <taxon>Pseudomonadati</taxon>
        <taxon>Pseudomonadota</taxon>
        <taxon>Gammaproteobacteria</taxon>
        <taxon>Enterobacterales</taxon>
        <taxon>Enterobacteriaceae</taxon>
        <taxon>Klebsiella/Raoultella group</taxon>
        <taxon>Klebsiella</taxon>
        <taxon>Klebsiella pneumoniae complex</taxon>
    </lineage>
</organism>
<comment type="caution">
    <text evidence="2">The sequence shown here is derived from an EMBL/GenBank/DDBJ whole genome shotgun (WGS) entry which is preliminary data.</text>
</comment>
<evidence type="ECO:0000313" key="2">
    <source>
        <dbReference type="EMBL" id="TCX91707.1"/>
    </source>
</evidence>
<evidence type="ECO:0000256" key="1">
    <source>
        <dbReference type="SAM" id="MobiDB-lite"/>
    </source>
</evidence>
<evidence type="ECO:0000313" key="5">
    <source>
        <dbReference type="EMBL" id="TCZ61225.1"/>
    </source>
</evidence>
<proteinExistence type="predicted"/>
<reference evidence="2" key="1">
    <citation type="submission" date="2019-01" db="EMBL/GenBank/DDBJ databases">
        <authorList>
            <person name="Lista F."/>
            <person name="Anselmo A."/>
        </authorList>
    </citation>
    <scope>NUCLEOTIDE SEQUENCE</scope>
    <source>
        <strain evidence="5">1R</strain>
        <strain evidence="3">1S</strain>
        <strain evidence="4">3R</strain>
        <strain evidence="2">4S</strain>
    </source>
</reference>